<dbReference type="Proteomes" id="UP000545876">
    <property type="component" value="Unassembled WGS sequence"/>
</dbReference>
<name>A0A847CZW4_9BACT</name>
<evidence type="ECO:0000313" key="1">
    <source>
        <dbReference type="EMBL" id="NLD25697.1"/>
    </source>
</evidence>
<gene>
    <name evidence="1" type="ORF">GX656_03635</name>
</gene>
<evidence type="ECO:0000313" key="2">
    <source>
        <dbReference type="Proteomes" id="UP000545876"/>
    </source>
</evidence>
<accession>A0A847CZW4</accession>
<protein>
    <submittedName>
        <fullName evidence="1">Uncharacterized protein</fullName>
    </submittedName>
</protein>
<dbReference type="Gene3D" id="1.10.10.60">
    <property type="entry name" value="Homeodomain-like"/>
    <property type="match status" value="1"/>
</dbReference>
<reference evidence="1 2" key="1">
    <citation type="journal article" date="2020" name="Biotechnol. Biofuels">
        <title>New insights from the biogas microbiome by comprehensive genome-resolved metagenomics of nearly 1600 species originating from multiple anaerobic digesters.</title>
        <authorList>
            <person name="Campanaro S."/>
            <person name="Treu L."/>
            <person name="Rodriguez-R L.M."/>
            <person name="Kovalovszki A."/>
            <person name="Ziels R.M."/>
            <person name="Maus I."/>
            <person name="Zhu X."/>
            <person name="Kougias P.G."/>
            <person name="Basile A."/>
            <person name="Luo G."/>
            <person name="Schluter A."/>
            <person name="Konstantinidis K.T."/>
            <person name="Angelidaki I."/>
        </authorList>
    </citation>
    <scope>NUCLEOTIDE SEQUENCE [LARGE SCALE GENOMIC DNA]</scope>
    <source>
        <strain evidence="1">AS06rmzACSIP_65</strain>
    </source>
</reference>
<sequence length="136" mass="15801">MTKTLEQVGKFVELRAKGYSYDKIAEETGISKPTLLKWSTEYSRQLKEAEHFEMNSLLSQYGILRQGRVQAFSSMLGSALQELKKRAEEKDYSEVPTDKLLRIALELERRLEREAEEKKFDNGALGYFKQEEVEVD</sequence>
<proteinExistence type="predicted"/>
<dbReference type="AlphaFoldDB" id="A0A847CZW4"/>
<comment type="caution">
    <text evidence="1">The sequence shown here is derived from an EMBL/GenBank/DDBJ whole genome shotgun (WGS) entry which is preliminary data.</text>
</comment>
<organism evidence="1 2">
    <name type="scientific">Candidatus Dojkabacteria bacterium</name>
    <dbReference type="NCBI Taxonomy" id="2099670"/>
    <lineage>
        <taxon>Bacteria</taxon>
        <taxon>Candidatus Dojkabacteria</taxon>
    </lineage>
</organism>
<dbReference type="EMBL" id="JAAZBX010000016">
    <property type="protein sequence ID" value="NLD25697.1"/>
    <property type="molecule type" value="Genomic_DNA"/>
</dbReference>